<keyword evidence="5" id="KW-0804">Transcription</keyword>
<feature type="domain" description="RNA polymerase sigma-70 region 2" evidence="7">
    <location>
        <begin position="12"/>
        <end position="75"/>
    </location>
</feature>
<comment type="caution">
    <text evidence="9">The sequence shown here is derived from an EMBL/GenBank/DDBJ whole genome shotgun (WGS) entry which is preliminary data.</text>
</comment>
<name>A0ABP5FML7_9ACTN</name>
<evidence type="ECO:0000259" key="8">
    <source>
        <dbReference type="Pfam" id="PF08281"/>
    </source>
</evidence>
<dbReference type="Gene3D" id="1.10.10.10">
    <property type="entry name" value="Winged helix-like DNA-binding domain superfamily/Winged helix DNA-binding domain"/>
    <property type="match status" value="1"/>
</dbReference>
<dbReference type="SUPFAM" id="SSF88946">
    <property type="entry name" value="Sigma2 domain of RNA polymerase sigma factors"/>
    <property type="match status" value="1"/>
</dbReference>
<evidence type="ECO:0000256" key="3">
    <source>
        <dbReference type="ARBA" id="ARBA00023015"/>
    </source>
</evidence>
<dbReference type="RefSeq" id="WP_344666314.1">
    <property type="nucleotide sequence ID" value="NZ_BAAAQN010000015.1"/>
</dbReference>
<dbReference type="InterPro" id="IPR013324">
    <property type="entry name" value="RNA_pol_sigma_r3/r4-like"/>
</dbReference>
<evidence type="ECO:0000256" key="6">
    <source>
        <dbReference type="SAM" id="MobiDB-lite"/>
    </source>
</evidence>
<protein>
    <submittedName>
        <fullName evidence="9">Sigma-70 family RNA polymerase sigma factor</fullName>
    </submittedName>
</protein>
<dbReference type="Proteomes" id="UP001500751">
    <property type="component" value="Unassembled WGS sequence"/>
</dbReference>
<evidence type="ECO:0000256" key="2">
    <source>
        <dbReference type="ARBA" id="ARBA00011344"/>
    </source>
</evidence>
<dbReference type="PANTHER" id="PTHR30173">
    <property type="entry name" value="SIGMA 19 FACTOR"/>
    <property type="match status" value="1"/>
</dbReference>
<dbReference type="EMBL" id="BAAAQN010000015">
    <property type="protein sequence ID" value="GAA2029449.1"/>
    <property type="molecule type" value="Genomic_DNA"/>
</dbReference>
<feature type="domain" description="RNA polymerase sigma factor 70 region 4 type 2" evidence="8">
    <location>
        <begin position="115"/>
        <end position="165"/>
    </location>
</feature>
<dbReference type="Gene3D" id="1.10.1740.10">
    <property type="match status" value="1"/>
</dbReference>
<comment type="similarity">
    <text evidence="1">Belongs to the sigma-70 factor family. ECF subfamily.</text>
</comment>
<proteinExistence type="inferred from homology"/>
<feature type="region of interest" description="Disordered" evidence="6">
    <location>
        <begin position="301"/>
        <end position="328"/>
    </location>
</feature>
<evidence type="ECO:0000259" key="7">
    <source>
        <dbReference type="Pfam" id="PF04542"/>
    </source>
</evidence>
<dbReference type="SUPFAM" id="SSF54427">
    <property type="entry name" value="NTF2-like"/>
    <property type="match status" value="1"/>
</dbReference>
<keyword evidence="3" id="KW-0805">Transcription regulation</keyword>
<reference evidence="10" key="1">
    <citation type="journal article" date="2019" name="Int. J. Syst. Evol. Microbiol.">
        <title>The Global Catalogue of Microorganisms (GCM) 10K type strain sequencing project: providing services to taxonomists for standard genome sequencing and annotation.</title>
        <authorList>
            <consortium name="The Broad Institute Genomics Platform"/>
            <consortium name="The Broad Institute Genome Sequencing Center for Infectious Disease"/>
            <person name="Wu L."/>
            <person name="Ma J."/>
        </authorList>
    </citation>
    <scope>NUCLEOTIDE SEQUENCE [LARGE SCALE GENOMIC DNA]</scope>
    <source>
        <strain evidence="10">JCM 16014</strain>
    </source>
</reference>
<evidence type="ECO:0000256" key="5">
    <source>
        <dbReference type="ARBA" id="ARBA00023163"/>
    </source>
</evidence>
<evidence type="ECO:0000313" key="9">
    <source>
        <dbReference type="EMBL" id="GAA2029449.1"/>
    </source>
</evidence>
<keyword evidence="10" id="KW-1185">Reference proteome</keyword>
<evidence type="ECO:0000256" key="1">
    <source>
        <dbReference type="ARBA" id="ARBA00010641"/>
    </source>
</evidence>
<dbReference type="InterPro" id="IPR013249">
    <property type="entry name" value="RNA_pol_sigma70_r4_t2"/>
</dbReference>
<organism evidence="9 10">
    <name type="scientific">Catenulispora yoronensis</name>
    <dbReference type="NCBI Taxonomy" id="450799"/>
    <lineage>
        <taxon>Bacteria</taxon>
        <taxon>Bacillati</taxon>
        <taxon>Actinomycetota</taxon>
        <taxon>Actinomycetes</taxon>
        <taxon>Catenulisporales</taxon>
        <taxon>Catenulisporaceae</taxon>
        <taxon>Catenulispora</taxon>
    </lineage>
</organism>
<comment type="subunit">
    <text evidence="2">Interacts transiently with the RNA polymerase catalytic core formed by RpoA, RpoB, RpoC and RpoZ (2 alpha, 1 beta, 1 beta' and 1 omega subunit) to form the RNA polymerase holoenzyme that can initiate transcription.</text>
</comment>
<gene>
    <name evidence="9" type="ORF">GCM10009839_31250</name>
</gene>
<dbReference type="NCBIfam" id="TIGR02937">
    <property type="entry name" value="sigma70-ECF"/>
    <property type="match status" value="1"/>
</dbReference>
<dbReference type="Gene3D" id="3.10.450.50">
    <property type="match status" value="1"/>
</dbReference>
<evidence type="ECO:0000256" key="4">
    <source>
        <dbReference type="ARBA" id="ARBA00023082"/>
    </source>
</evidence>
<dbReference type="InterPro" id="IPR007627">
    <property type="entry name" value="RNA_pol_sigma70_r2"/>
</dbReference>
<dbReference type="InterPro" id="IPR032710">
    <property type="entry name" value="NTF2-like_dom_sf"/>
</dbReference>
<accession>A0ABP5FML7</accession>
<dbReference type="SUPFAM" id="SSF88659">
    <property type="entry name" value="Sigma3 and sigma4 domains of RNA polymerase sigma factors"/>
    <property type="match status" value="1"/>
</dbReference>
<keyword evidence="4" id="KW-0731">Sigma factor</keyword>
<evidence type="ECO:0000313" key="10">
    <source>
        <dbReference type="Proteomes" id="UP001500751"/>
    </source>
</evidence>
<dbReference type="Pfam" id="PF08281">
    <property type="entry name" value="Sigma70_r4_2"/>
    <property type="match status" value="1"/>
</dbReference>
<sequence length="328" mass="34165">MSDDVEQLAEFFQSQRPHLTAVAYRMLGSLAEADDAVQEAYLRLNRSDVTEVENLAGWLTTVTGRVCLDVLRARRTHGEEDLEGPAGAAAAETADRDALADPELAAELSDSLGLALLVVMDTLGPSERLAFVLHDLFAVPFEEIAPIVGKSTAAVRQLASRARRRVRGQAEETENDRARQRQVVGAFLAASRGGDFAGLLRLLDPDVVLRADLTAAGFGAPAEVRGAGDVAEQFSGRAQAAQLALVDGTPGLAWAPGGAARVVFDFTVVGGRIVAIEMLADAGLLAGLEIELVGPVGATESVESVESAGSSESVGSAESVESSESATG</sequence>
<dbReference type="InterPro" id="IPR014284">
    <property type="entry name" value="RNA_pol_sigma-70_dom"/>
</dbReference>
<dbReference type="InterPro" id="IPR036388">
    <property type="entry name" value="WH-like_DNA-bd_sf"/>
</dbReference>
<dbReference type="Pfam" id="PF04542">
    <property type="entry name" value="Sigma70_r2"/>
    <property type="match status" value="1"/>
</dbReference>
<dbReference type="InterPro" id="IPR013325">
    <property type="entry name" value="RNA_pol_sigma_r2"/>
</dbReference>
<dbReference type="PANTHER" id="PTHR30173:SF43">
    <property type="entry name" value="ECF RNA POLYMERASE SIGMA FACTOR SIGI-RELATED"/>
    <property type="match status" value="1"/>
</dbReference>
<dbReference type="InterPro" id="IPR052704">
    <property type="entry name" value="ECF_Sigma-70_Domain"/>
</dbReference>